<accession>A0A9P9KJN7</accession>
<dbReference type="Proteomes" id="UP000736672">
    <property type="component" value="Unassembled WGS sequence"/>
</dbReference>
<evidence type="ECO:0000256" key="1">
    <source>
        <dbReference type="SAM" id="MobiDB-lite"/>
    </source>
</evidence>
<comment type="caution">
    <text evidence="2">The sequence shown here is derived from an EMBL/GenBank/DDBJ whole genome shotgun (WGS) entry which is preliminary data.</text>
</comment>
<dbReference type="AlphaFoldDB" id="A0A9P9KJN7"/>
<organism evidence="2 3">
    <name type="scientific">Fusarium solani</name>
    <name type="common">Filamentous fungus</name>
    <dbReference type="NCBI Taxonomy" id="169388"/>
    <lineage>
        <taxon>Eukaryota</taxon>
        <taxon>Fungi</taxon>
        <taxon>Dikarya</taxon>
        <taxon>Ascomycota</taxon>
        <taxon>Pezizomycotina</taxon>
        <taxon>Sordariomycetes</taxon>
        <taxon>Hypocreomycetidae</taxon>
        <taxon>Hypocreales</taxon>
        <taxon>Nectriaceae</taxon>
        <taxon>Fusarium</taxon>
        <taxon>Fusarium solani species complex</taxon>
    </lineage>
</organism>
<feature type="region of interest" description="Disordered" evidence="1">
    <location>
        <begin position="92"/>
        <end position="112"/>
    </location>
</feature>
<reference evidence="2" key="1">
    <citation type="journal article" date="2021" name="Nat. Commun.">
        <title>Genetic determinants of endophytism in the Arabidopsis root mycobiome.</title>
        <authorList>
            <person name="Mesny F."/>
            <person name="Miyauchi S."/>
            <person name="Thiergart T."/>
            <person name="Pickel B."/>
            <person name="Atanasova L."/>
            <person name="Karlsson M."/>
            <person name="Huettel B."/>
            <person name="Barry K.W."/>
            <person name="Haridas S."/>
            <person name="Chen C."/>
            <person name="Bauer D."/>
            <person name="Andreopoulos W."/>
            <person name="Pangilinan J."/>
            <person name="LaButti K."/>
            <person name="Riley R."/>
            <person name="Lipzen A."/>
            <person name="Clum A."/>
            <person name="Drula E."/>
            <person name="Henrissat B."/>
            <person name="Kohler A."/>
            <person name="Grigoriev I.V."/>
            <person name="Martin F.M."/>
            <person name="Hacquard S."/>
        </authorList>
    </citation>
    <scope>NUCLEOTIDE SEQUENCE</scope>
    <source>
        <strain evidence="2">FSSC 5 MPI-SDFR-AT-0091</strain>
    </source>
</reference>
<name>A0A9P9KJN7_FUSSL</name>
<dbReference type="EMBL" id="JAGTJS010000007">
    <property type="protein sequence ID" value="KAH7264178.1"/>
    <property type="molecule type" value="Genomic_DNA"/>
</dbReference>
<sequence>MASQAVATDPKVAQMSSLISRKSRVVEELDEANGLLSSEDTMKSVWLVNVSAPWRMSRKFIKWENAIDANSLSHRFVSVSDGFRVGQRDGRCCPQPNKPSSHLGRPAQPKPVMQMTSGSDFTNSDAQFLESCVCCKGLLFQGLLRTLNIHGHGPPLRHERMAFRECPAHTSPTKDIVIHAGYQFARGLHEGLGCLLLQGGGPNNRWLVCGPNSPLRTHTEINTCIGIKRFMELESPESS</sequence>
<keyword evidence="3" id="KW-1185">Reference proteome</keyword>
<protein>
    <submittedName>
        <fullName evidence="2">Uncharacterized protein</fullName>
    </submittedName>
</protein>
<evidence type="ECO:0000313" key="2">
    <source>
        <dbReference type="EMBL" id="KAH7264178.1"/>
    </source>
</evidence>
<proteinExistence type="predicted"/>
<evidence type="ECO:0000313" key="3">
    <source>
        <dbReference type="Proteomes" id="UP000736672"/>
    </source>
</evidence>
<gene>
    <name evidence="2" type="ORF">B0J15DRAFT_265258</name>
</gene>